<dbReference type="SUPFAM" id="SSF52210">
    <property type="entry name" value="Succinyl-CoA synthetase domains"/>
    <property type="match status" value="2"/>
</dbReference>
<dbReference type="GO" id="GO:0005524">
    <property type="term" value="F:ATP binding"/>
    <property type="evidence" value="ECO:0007669"/>
    <property type="project" value="UniProtKB-KW"/>
</dbReference>
<dbReference type="Gene3D" id="3.40.50.720">
    <property type="entry name" value="NAD(P)-binding Rossmann-like Domain"/>
    <property type="match status" value="1"/>
</dbReference>
<keyword evidence="2" id="KW-0547">Nucleotide-binding</keyword>
<dbReference type="InterPro" id="IPR036291">
    <property type="entry name" value="NAD(P)-bd_dom_sf"/>
</dbReference>
<keyword evidence="3" id="KW-0067">ATP-binding</keyword>
<protein>
    <submittedName>
        <fullName evidence="5">CoA-binding protein</fullName>
    </submittedName>
</protein>
<accession>A0A7C4H736</accession>
<dbReference type="InterPro" id="IPR016102">
    <property type="entry name" value="Succinyl-CoA_synth-like"/>
</dbReference>
<sequence length="501" mass="54347">MEKLASFFNPRGVAVVGASREPEKPGHVILRMLLENRQRGVLRADVYPVNPNADSILGVRCYKSVRELPDSVDLAIIVVPAKFVPEVVLELGAKGIRSAVVITAGFSEVGNVELERELLEAARKAGVRIIGPNCIGIFSPWSGLDTLFIPSTKELKDGRVLESAPRPARGYVALISQSGAVGTAALDYMAGEGIGLSHFFSIGNKVDVDEVELLEALRADHSTRVILLYLENVRRGREFVKVASEVTKEKPVVALKAGRTAAGRRAAASHTAALAGVDEVYNAAFERCGIVRAADLEELFDFAKALLYQPPPRGPRVGILTDGGGAGVMATDMAEMLGLTVPELRGWAREELEALQRKGVIPGYAPIANPVDLTGSATDEMFTAALTVLLSSDEIDSVLVLSLHQVPGIPDPVELARKVAEISRRFDKPVLAVDTGWSDAAVLMRREYDRLGIPAYPTPERAVKALNALWRFGSYLLRKGSYSSYMKSYLEFREKFVTQKP</sequence>
<dbReference type="InterPro" id="IPR051538">
    <property type="entry name" value="Acyl-CoA_Synth/Transferase"/>
</dbReference>
<dbReference type="SUPFAM" id="SSF51735">
    <property type="entry name" value="NAD(P)-binding Rossmann-fold domains"/>
    <property type="match status" value="1"/>
</dbReference>
<comment type="caution">
    <text evidence="5">The sequence shown here is derived from an EMBL/GenBank/DDBJ whole genome shotgun (WGS) entry which is preliminary data.</text>
</comment>
<evidence type="ECO:0000259" key="4">
    <source>
        <dbReference type="SMART" id="SM00881"/>
    </source>
</evidence>
<evidence type="ECO:0000256" key="1">
    <source>
        <dbReference type="ARBA" id="ARBA00022598"/>
    </source>
</evidence>
<evidence type="ECO:0000256" key="2">
    <source>
        <dbReference type="ARBA" id="ARBA00022741"/>
    </source>
</evidence>
<feature type="domain" description="CoA-binding" evidence="4">
    <location>
        <begin position="7"/>
        <end position="106"/>
    </location>
</feature>
<name>A0A7C4H736_THEPE</name>
<dbReference type="InterPro" id="IPR003781">
    <property type="entry name" value="CoA-bd"/>
</dbReference>
<keyword evidence="1" id="KW-0436">Ligase</keyword>
<dbReference type="GO" id="GO:0043758">
    <property type="term" value="F:acetate-CoA ligase (ADP-forming) activity"/>
    <property type="evidence" value="ECO:0007669"/>
    <property type="project" value="InterPro"/>
</dbReference>
<dbReference type="Pfam" id="PF13607">
    <property type="entry name" value="Succ_CoA_lig"/>
    <property type="match status" value="1"/>
</dbReference>
<organism evidence="5">
    <name type="scientific">Thermofilum pendens</name>
    <dbReference type="NCBI Taxonomy" id="2269"/>
    <lineage>
        <taxon>Archaea</taxon>
        <taxon>Thermoproteota</taxon>
        <taxon>Thermoprotei</taxon>
        <taxon>Thermofilales</taxon>
        <taxon>Thermofilaceae</taxon>
        <taxon>Thermofilum</taxon>
    </lineage>
</organism>
<dbReference type="InterPro" id="IPR032875">
    <property type="entry name" value="Succ_CoA_lig_flav_dom"/>
</dbReference>
<dbReference type="SMART" id="SM00881">
    <property type="entry name" value="CoA_binding"/>
    <property type="match status" value="1"/>
</dbReference>
<evidence type="ECO:0000313" key="5">
    <source>
        <dbReference type="EMBL" id="HGM46307.1"/>
    </source>
</evidence>
<proteinExistence type="predicted"/>
<dbReference type="PANTHER" id="PTHR43334">
    <property type="entry name" value="ACETATE--COA LIGASE [ADP-FORMING]"/>
    <property type="match status" value="1"/>
</dbReference>
<dbReference type="EMBL" id="DTBQ01000028">
    <property type="protein sequence ID" value="HGM46307.1"/>
    <property type="molecule type" value="Genomic_DNA"/>
</dbReference>
<dbReference type="PANTHER" id="PTHR43334:SF2">
    <property type="entry name" value="ACETATE--COA LIGASE [ADP-FORMING]"/>
    <property type="match status" value="1"/>
</dbReference>
<dbReference type="Gene3D" id="3.40.50.261">
    <property type="entry name" value="Succinyl-CoA synthetase domains"/>
    <property type="match status" value="2"/>
</dbReference>
<gene>
    <name evidence="5" type="ORF">ENU21_00955</name>
</gene>
<dbReference type="Pfam" id="PF19045">
    <property type="entry name" value="Ligase_CoA_2"/>
    <property type="match status" value="1"/>
</dbReference>
<dbReference type="InterPro" id="IPR043938">
    <property type="entry name" value="Ligase_CoA_dom"/>
</dbReference>
<dbReference type="Pfam" id="PF13380">
    <property type="entry name" value="CoA_binding_2"/>
    <property type="match status" value="1"/>
</dbReference>
<dbReference type="AlphaFoldDB" id="A0A7C4H736"/>
<reference evidence="5" key="1">
    <citation type="journal article" date="2020" name="mSystems">
        <title>Genome- and Community-Level Interaction Insights into Carbon Utilization and Element Cycling Functions of Hydrothermarchaeota in Hydrothermal Sediment.</title>
        <authorList>
            <person name="Zhou Z."/>
            <person name="Liu Y."/>
            <person name="Xu W."/>
            <person name="Pan J."/>
            <person name="Luo Z.H."/>
            <person name="Li M."/>
        </authorList>
    </citation>
    <scope>NUCLEOTIDE SEQUENCE</scope>
    <source>
        <strain evidence="5">SpSt-649</strain>
    </source>
</reference>
<evidence type="ECO:0000256" key="3">
    <source>
        <dbReference type="ARBA" id="ARBA00022840"/>
    </source>
</evidence>